<evidence type="ECO:0000256" key="4">
    <source>
        <dbReference type="ARBA" id="ARBA00022833"/>
    </source>
</evidence>
<sequence length="655" mass="75480">MAELHESQTCPKSSSNKSNLTQHIQNVHKHLKLFQCPHCLQSFSQKSNLNKHVDGVHKYLKPFPCPERDMAFSLKAHLDRHLHLHKYEGLTRPFLYPDCENGYFTQPELDLHCVTHHAENPLRFLCNICGKAFIKKDNRNKHEFRYIHSIKCPVHFCYEFFKTAKEALVHAKDINHCSNLALYLCPLPNCITTVAGRLLHNGHVSPSNTSEFKQAELPRFYRNPLFEVIFKYQQPAGIVTTTSVDSDVDMKDSNHVMEDPDGIDHMAIEYREVYIKEEEDYYDSGDWNTVDRGSEVSILEMNENLWGLRPLLDLIPEPCPEQVAIDLHTAFLKHYDRGSDMACLRLRTRCHKCGSEYSERRFMKWWGSKAPKIDFEPLREKLLRVVTESWTLWCTEYEDQARQPVSQVKRTMQPMRRKVVVLDCEYGFEFAIVDRATNEVLINTLIKQTDIKAVLRLKRFPPAAQGVEKQREKKIFSNANASTLIDVKQVVKSLRRAGITPETVFLVWATNKFDLTVVREFLERGGQNAGILPNNGNCIFTVDYFRHNMKGFGMPLRLANVLELLYPGHGLIGHNHRALPDCRQTMLVLDPFDEFCKPSEVRKSEWKLDILAERFSAAAGQAASVPTKRRRTNSTEQDDTEGSSSPKRTSLSSEV</sequence>
<evidence type="ECO:0000256" key="3">
    <source>
        <dbReference type="ARBA" id="ARBA00022771"/>
    </source>
</evidence>
<accession>A0A2L2TII3</accession>
<feature type="region of interest" description="Disordered" evidence="6">
    <location>
        <begin position="618"/>
        <end position="655"/>
    </location>
</feature>
<evidence type="ECO:0000259" key="7">
    <source>
        <dbReference type="PROSITE" id="PS50157"/>
    </source>
</evidence>
<feature type="compositionally biased region" description="Polar residues" evidence="6">
    <location>
        <begin position="642"/>
        <end position="655"/>
    </location>
</feature>
<dbReference type="GO" id="GO:0008270">
    <property type="term" value="F:zinc ion binding"/>
    <property type="evidence" value="ECO:0007669"/>
    <property type="project" value="UniProtKB-KW"/>
</dbReference>
<dbReference type="InterPro" id="IPR036236">
    <property type="entry name" value="Znf_C2H2_sf"/>
</dbReference>
<dbReference type="PANTHER" id="PTHR24379:SF123">
    <property type="entry name" value="ZINC FINGER AND BTB DOMAIN CONTAINING 17"/>
    <property type="match status" value="1"/>
</dbReference>
<dbReference type="PANTHER" id="PTHR24379">
    <property type="entry name" value="KRAB AND ZINC FINGER DOMAIN-CONTAINING"/>
    <property type="match status" value="1"/>
</dbReference>
<keyword evidence="4" id="KW-0862">Zinc</keyword>
<name>A0A2L2TII3_9HYPO</name>
<protein>
    <recommendedName>
        <fullName evidence="7">C2H2-type domain-containing protein</fullName>
    </recommendedName>
</protein>
<dbReference type="SUPFAM" id="SSF57667">
    <property type="entry name" value="beta-beta-alpha zinc fingers"/>
    <property type="match status" value="3"/>
</dbReference>
<evidence type="ECO:0000256" key="5">
    <source>
        <dbReference type="PROSITE-ProRule" id="PRU00042"/>
    </source>
</evidence>
<organism evidence="8 9">
    <name type="scientific">Fusarium venenatum</name>
    <dbReference type="NCBI Taxonomy" id="56646"/>
    <lineage>
        <taxon>Eukaryota</taxon>
        <taxon>Fungi</taxon>
        <taxon>Dikarya</taxon>
        <taxon>Ascomycota</taxon>
        <taxon>Pezizomycotina</taxon>
        <taxon>Sordariomycetes</taxon>
        <taxon>Hypocreomycetidae</taxon>
        <taxon>Hypocreales</taxon>
        <taxon>Nectriaceae</taxon>
        <taxon>Fusarium</taxon>
    </lineage>
</organism>
<evidence type="ECO:0000313" key="8">
    <source>
        <dbReference type="EMBL" id="CEI65231.1"/>
    </source>
</evidence>
<dbReference type="InterPro" id="IPR012337">
    <property type="entry name" value="RNaseH-like_sf"/>
</dbReference>
<dbReference type="Proteomes" id="UP000245910">
    <property type="component" value="Chromosome I"/>
</dbReference>
<feature type="domain" description="C2H2-type" evidence="7">
    <location>
        <begin position="34"/>
        <end position="62"/>
    </location>
</feature>
<evidence type="ECO:0000313" key="9">
    <source>
        <dbReference type="Proteomes" id="UP000245910"/>
    </source>
</evidence>
<dbReference type="SMART" id="SM00355">
    <property type="entry name" value="ZnF_C2H2"/>
    <property type="match status" value="6"/>
</dbReference>
<feature type="domain" description="C2H2-type" evidence="7">
    <location>
        <begin position="124"/>
        <end position="153"/>
    </location>
</feature>
<keyword evidence="9" id="KW-1185">Reference proteome</keyword>
<dbReference type="EMBL" id="LN649229">
    <property type="protein sequence ID" value="CEI65231.1"/>
    <property type="molecule type" value="Genomic_DNA"/>
</dbReference>
<reference evidence="9" key="1">
    <citation type="submission" date="2014-10" db="EMBL/GenBank/DDBJ databases">
        <authorList>
            <person name="King R."/>
        </authorList>
    </citation>
    <scope>NUCLEOTIDE SEQUENCE [LARGE SCALE GENOMIC DNA]</scope>
    <source>
        <strain evidence="9">A3/5</strain>
    </source>
</reference>
<dbReference type="SUPFAM" id="SSF53098">
    <property type="entry name" value="Ribonuclease H-like"/>
    <property type="match status" value="1"/>
</dbReference>
<evidence type="ECO:0000256" key="2">
    <source>
        <dbReference type="ARBA" id="ARBA00022737"/>
    </source>
</evidence>
<evidence type="ECO:0000256" key="6">
    <source>
        <dbReference type="SAM" id="MobiDB-lite"/>
    </source>
</evidence>
<dbReference type="Gene3D" id="3.30.160.60">
    <property type="entry name" value="Classic Zinc Finger"/>
    <property type="match status" value="3"/>
</dbReference>
<dbReference type="PROSITE" id="PS00028">
    <property type="entry name" value="ZINC_FINGER_C2H2_1"/>
    <property type="match status" value="2"/>
</dbReference>
<dbReference type="AlphaFoldDB" id="A0A2L2TII3"/>
<dbReference type="Pfam" id="PF00096">
    <property type="entry name" value="zf-C2H2"/>
    <property type="match status" value="1"/>
</dbReference>
<keyword evidence="3 5" id="KW-0863">Zinc-finger</keyword>
<dbReference type="InterPro" id="IPR013087">
    <property type="entry name" value="Znf_C2H2_type"/>
</dbReference>
<keyword evidence="2" id="KW-0677">Repeat</keyword>
<keyword evidence="1" id="KW-0479">Metal-binding</keyword>
<dbReference type="STRING" id="56646.A0A2L2TII3"/>
<proteinExistence type="predicted"/>
<evidence type="ECO:0000256" key="1">
    <source>
        <dbReference type="ARBA" id="ARBA00022723"/>
    </source>
</evidence>
<dbReference type="PROSITE" id="PS50157">
    <property type="entry name" value="ZINC_FINGER_C2H2_2"/>
    <property type="match status" value="2"/>
</dbReference>